<evidence type="ECO:0000313" key="2">
    <source>
        <dbReference type="Proteomes" id="UP000249341"/>
    </source>
</evidence>
<protein>
    <recommendedName>
        <fullName evidence="3">SMI1/KNR4 family protein</fullName>
    </recommendedName>
</protein>
<evidence type="ECO:0000313" key="1">
    <source>
        <dbReference type="EMBL" id="RAK36630.1"/>
    </source>
</evidence>
<comment type="caution">
    <text evidence="1">The sequence shown here is derived from an EMBL/GenBank/DDBJ whole genome shotgun (WGS) entry which is preliminary data.</text>
</comment>
<evidence type="ECO:0008006" key="3">
    <source>
        <dbReference type="Google" id="ProtNLM"/>
    </source>
</evidence>
<dbReference type="EMBL" id="QLMJ01000008">
    <property type="protein sequence ID" value="RAK36630.1"/>
    <property type="molecule type" value="Genomic_DNA"/>
</dbReference>
<dbReference type="Proteomes" id="UP000249341">
    <property type="component" value="Unassembled WGS sequence"/>
</dbReference>
<sequence length="186" mass="20147">MLCRSAYDAPVTDEDRVLPSALDEAHNLGFFWEHDGYDFQPDTEFEWSVETTEWWHVWTNNTAAGDAPFRVFGVDGSGGKVAFWARVPGASIEGQPIVFLGSEGEICVVAHDLNDYLWLLANGVGPLEMVDGIHRDPEPVAALVAHAQRQTGTSARSLKAVLDAAASELPALTALIESTGRQASPI</sequence>
<dbReference type="AlphaFoldDB" id="A0A327ZBM0"/>
<keyword evidence="2" id="KW-1185">Reference proteome</keyword>
<accession>A0A327ZBM0</accession>
<proteinExistence type="predicted"/>
<organism evidence="1 2">
    <name type="scientific">Actinoplanes lutulentus</name>
    <dbReference type="NCBI Taxonomy" id="1287878"/>
    <lineage>
        <taxon>Bacteria</taxon>
        <taxon>Bacillati</taxon>
        <taxon>Actinomycetota</taxon>
        <taxon>Actinomycetes</taxon>
        <taxon>Micromonosporales</taxon>
        <taxon>Micromonosporaceae</taxon>
        <taxon>Actinoplanes</taxon>
    </lineage>
</organism>
<reference evidence="1 2" key="1">
    <citation type="submission" date="2018-06" db="EMBL/GenBank/DDBJ databases">
        <title>Genomic Encyclopedia of Type Strains, Phase III (KMG-III): the genomes of soil and plant-associated and newly described type strains.</title>
        <authorList>
            <person name="Whitman W."/>
        </authorList>
    </citation>
    <scope>NUCLEOTIDE SEQUENCE [LARGE SCALE GENOMIC DNA]</scope>
    <source>
        <strain evidence="1 2">CGMCC 4.7090</strain>
    </source>
</reference>
<name>A0A327ZBM0_9ACTN</name>
<gene>
    <name evidence="1" type="ORF">B0I29_108220</name>
</gene>